<dbReference type="AlphaFoldDB" id="A0A1H3W7P6"/>
<reference evidence="1 2" key="1">
    <citation type="submission" date="2016-10" db="EMBL/GenBank/DDBJ databases">
        <authorList>
            <person name="de Groot N.N."/>
        </authorList>
    </citation>
    <scope>NUCLEOTIDE SEQUENCE [LARGE SCALE GENOMIC DNA]</scope>
    <source>
        <strain evidence="1 2">DSM 19033</strain>
    </source>
</reference>
<dbReference type="RefSeq" id="WP_175470445.1">
    <property type="nucleotide sequence ID" value="NZ_FNRA01000001.1"/>
</dbReference>
<dbReference type="EMBL" id="FNRA01000001">
    <property type="protein sequence ID" value="SDZ82298.1"/>
    <property type="molecule type" value="Genomic_DNA"/>
</dbReference>
<sequence>MFRVLKTSTKIVIGVVLLLFLVFLALPSLEGLPFKRMSDFDMNIS</sequence>
<proteinExistence type="predicted"/>
<gene>
    <name evidence="1" type="ORF">SAMN05443550_101106</name>
</gene>
<evidence type="ECO:0000313" key="1">
    <source>
        <dbReference type="EMBL" id="SDZ82298.1"/>
    </source>
</evidence>
<keyword evidence="2" id="KW-1185">Reference proteome</keyword>
<dbReference type="Proteomes" id="UP000198850">
    <property type="component" value="Unassembled WGS sequence"/>
</dbReference>
<name>A0A1H3W7P6_9SPHI</name>
<dbReference type="STRING" id="425514.SAMN05443550_101106"/>
<organism evidence="1 2">
    <name type="scientific">Pedobacter hartonius</name>
    <dbReference type="NCBI Taxonomy" id="425514"/>
    <lineage>
        <taxon>Bacteria</taxon>
        <taxon>Pseudomonadati</taxon>
        <taxon>Bacteroidota</taxon>
        <taxon>Sphingobacteriia</taxon>
        <taxon>Sphingobacteriales</taxon>
        <taxon>Sphingobacteriaceae</taxon>
        <taxon>Pedobacter</taxon>
    </lineage>
</organism>
<accession>A0A1H3W7P6</accession>
<protein>
    <submittedName>
        <fullName evidence="1">Uncharacterized protein</fullName>
    </submittedName>
</protein>
<evidence type="ECO:0000313" key="2">
    <source>
        <dbReference type="Proteomes" id="UP000198850"/>
    </source>
</evidence>